<organism evidence="6 7">
    <name type="scientific">Microbacterium capsulatum</name>
    <dbReference type="NCBI Taxonomy" id="3041921"/>
    <lineage>
        <taxon>Bacteria</taxon>
        <taxon>Bacillati</taxon>
        <taxon>Actinomycetota</taxon>
        <taxon>Actinomycetes</taxon>
        <taxon>Micrococcales</taxon>
        <taxon>Microbacteriaceae</taxon>
        <taxon>Microbacterium</taxon>
    </lineage>
</organism>
<evidence type="ECO:0000259" key="5">
    <source>
        <dbReference type="PROSITE" id="PS50043"/>
    </source>
</evidence>
<dbReference type="PROSITE" id="PS50043">
    <property type="entry name" value="HTH_LUXR_2"/>
    <property type="match status" value="2"/>
</dbReference>
<dbReference type="SUPFAM" id="SSF52540">
    <property type="entry name" value="P-loop containing nucleoside triphosphate hydrolases"/>
    <property type="match status" value="1"/>
</dbReference>
<sequence>MTEQTSVHALASRSPGPVARPSPAAMTTALPSLAVEDHPAAVLSEALAARTGMFAVTGPSGAGKSTWVRQLVDEARRPGAVRWRVVAAIAERERISTPYAVAGQLIRAAGARTDPGGEDAAAGARAGAPTLLGVAERMLSALLRGLSSRRRLLLVVDDAQWIDDASTHVLRLVLGRLAPTGVVVVLAGRDPATAALAESVVAVDRSAWCAHRRLPIDVLDAAGVRRYVSAVHGVEVSLDLAERIRRVSGGTPLLTDQVVAGIGPILAARAADGAERPARFDQDVTDADIARGFTAVNPFGELGADLPRPVQAIVEIAAVLGSPLREAELRRTAAILGETVDLAEAAAQSLLSTRDPAPEAGEEEREWTVFHDLYAADVVAHLGTRRRAQILAAGAEAVPGADESTRHRALMWRMEAAILCGEPLVGDLRARFDASVEESVRARRVEHVFAACRRGIGLAGTAQPELAGELVVGLYCAAVALSALPRMIEWIPQLEQAPTGPLRDLALLHVREFRGDYAWAREFADGLLLRLPRFPDVLPQSAEDVAAIAELLEPEALGGLVVRLQVVIVLGIMAPQARPGDFGMERFAEARAGAEWMIAVQHADPESWRAAWGRLDRRFEGLPSAHDVLMRSIGMQVFGLSAIGPAERVPIELAALSRAIAIAPAETATLFDALVIRAGMFSAVGYIGMAAADLAVCMRMLREGTGGWGTGTARALHIYCRHLLGDVDEVADALAEAAATMFDDMDAVGRPVLCALRAVRAAEAGDEDAWRADMEAVAQFAQRGYDTVGVEYELLAHIALARLHRDPEAQLAAFDPGGPLAGRLLRSQNLYAYKVDALAALGRAEEADRELARLKALPQPGFQPVYASIEWLEGRVHEAYGLTKRALRAYRAAADPEGPGERLPAVLAQAALDAGRLTLATGGGLSTARRHLRAAQQRFLGLGRPLAAAEATALIDATRHPVPAERAPDGSGHGSGSDSAEPRRMAGFESLTAREREVAGLAAAGRTNAEIAAALGVEEKTAAFHMGNVLHTLGLSSRRQLRGPVPSTGPGTAPGGAGDDPWAPLSRREREVAELAARELTDAEIADELGLSARTVGGHMGRVLAKLGLRSRRELRG</sequence>
<dbReference type="InterPro" id="IPR016032">
    <property type="entry name" value="Sig_transdc_resp-reg_C-effctor"/>
</dbReference>
<name>A0ABU0XHX8_9MICO</name>
<evidence type="ECO:0000313" key="6">
    <source>
        <dbReference type="EMBL" id="MDQ4214738.1"/>
    </source>
</evidence>
<evidence type="ECO:0000256" key="1">
    <source>
        <dbReference type="ARBA" id="ARBA00023015"/>
    </source>
</evidence>
<dbReference type="Pfam" id="PF13191">
    <property type="entry name" value="AAA_16"/>
    <property type="match status" value="1"/>
</dbReference>
<dbReference type="RefSeq" id="WP_308489683.1">
    <property type="nucleotide sequence ID" value="NZ_JAVFCB010000007.1"/>
</dbReference>
<comment type="caution">
    <text evidence="6">The sequence shown here is derived from an EMBL/GenBank/DDBJ whole genome shotgun (WGS) entry which is preliminary data.</text>
</comment>
<evidence type="ECO:0000256" key="2">
    <source>
        <dbReference type="ARBA" id="ARBA00023125"/>
    </source>
</evidence>
<protein>
    <submittedName>
        <fullName evidence="6">LuxR family transcriptional regulator</fullName>
    </submittedName>
</protein>
<dbReference type="SUPFAM" id="SSF46894">
    <property type="entry name" value="C-terminal effector domain of the bipartite response regulators"/>
    <property type="match status" value="2"/>
</dbReference>
<keyword evidence="3" id="KW-0804">Transcription</keyword>
<dbReference type="InterPro" id="IPR036388">
    <property type="entry name" value="WH-like_DNA-bd_sf"/>
</dbReference>
<dbReference type="InterPro" id="IPR000792">
    <property type="entry name" value="Tscrpt_reg_LuxR_C"/>
</dbReference>
<dbReference type="PANTHER" id="PTHR44688">
    <property type="entry name" value="DNA-BINDING TRANSCRIPTIONAL ACTIVATOR DEVR_DOSR"/>
    <property type="match status" value="1"/>
</dbReference>
<dbReference type="PANTHER" id="PTHR44688:SF16">
    <property type="entry name" value="DNA-BINDING TRANSCRIPTIONAL ACTIVATOR DEVR_DOSR"/>
    <property type="match status" value="1"/>
</dbReference>
<dbReference type="Pfam" id="PF00196">
    <property type="entry name" value="GerE"/>
    <property type="match status" value="2"/>
</dbReference>
<proteinExistence type="predicted"/>
<evidence type="ECO:0000256" key="3">
    <source>
        <dbReference type="ARBA" id="ARBA00023163"/>
    </source>
</evidence>
<dbReference type="InterPro" id="IPR027417">
    <property type="entry name" value="P-loop_NTPase"/>
</dbReference>
<evidence type="ECO:0000313" key="7">
    <source>
        <dbReference type="Proteomes" id="UP001230289"/>
    </source>
</evidence>
<dbReference type="Gene3D" id="3.40.50.300">
    <property type="entry name" value="P-loop containing nucleotide triphosphate hydrolases"/>
    <property type="match status" value="1"/>
</dbReference>
<feature type="region of interest" description="Disordered" evidence="4">
    <location>
        <begin position="1"/>
        <end position="24"/>
    </location>
</feature>
<dbReference type="SMART" id="SM00421">
    <property type="entry name" value="HTH_LUXR"/>
    <property type="match status" value="2"/>
</dbReference>
<feature type="compositionally biased region" description="Basic and acidic residues" evidence="4">
    <location>
        <begin position="959"/>
        <end position="968"/>
    </location>
</feature>
<dbReference type="Proteomes" id="UP001230289">
    <property type="component" value="Unassembled WGS sequence"/>
</dbReference>
<keyword evidence="1" id="KW-0805">Transcription regulation</keyword>
<evidence type="ECO:0000256" key="4">
    <source>
        <dbReference type="SAM" id="MobiDB-lite"/>
    </source>
</evidence>
<feature type="region of interest" description="Disordered" evidence="4">
    <location>
        <begin position="959"/>
        <end position="983"/>
    </location>
</feature>
<feature type="domain" description="HTH luxR-type" evidence="5">
    <location>
        <begin position="1058"/>
        <end position="1117"/>
    </location>
</feature>
<dbReference type="InterPro" id="IPR041664">
    <property type="entry name" value="AAA_16"/>
</dbReference>
<dbReference type="EMBL" id="JAVFCB010000007">
    <property type="protein sequence ID" value="MDQ4214738.1"/>
    <property type="molecule type" value="Genomic_DNA"/>
</dbReference>
<accession>A0ABU0XHX8</accession>
<dbReference type="CDD" id="cd06170">
    <property type="entry name" value="LuxR_C_like"/>
    <property type="match status" value="2"/>
</dbReference>
<keyword evidence="7" id="KW-1185">Reference proteome</keyword>
<feature type="region of interest" description="Disordered" evidence="4">
    <location>
        <begin position="1038"/>
        <end position="1064"/>
    </location>
</feature>
<gene>
    <name evidence="6" type="ORF">RBR11_12515</name>
</gene>
<feature type="domain" description="HTH luxR-type" evidence="5">
    <location>
        <begin position="984"/>
        <end position="1049"/>
    </location>
</feature>
<reference evidence="6 7" key="1">
    <citation type="submission" date="2023-08" db="EMBL/GenBank/DDBJ databases">
        <title>Microbacterium sp. nov., isolated from a waste landfill.</title>
        <authorList>
            <person name="Wen W."/>
        </authorList>
    </citation>
    <scope>NUCLEOTIDE SEQUENCE [LARGE SCALE GENOMIC DNA]</scope>
    <source>
        <strain evidence="6 7">ASV81</strain>
    </source>
</reference>
<dbReference type="Gene3D" id="1.10.10.10">
    <property type="entry name" value="Winged helix-like DNA-binding domain superfamily/Winged helix DNA-binding domain"/>
    <property type="match status" value="2"/>
</dbReference>
<keyword evidence="2" id="KW-0238">DNA-binding</keyword>
<dbReference type="PRINTS" id="PR00038">
    <property type="entry name" value="HTHLUXR"/>
</dbReference>